<dbReference type="SUPFAM" id="SSF55961">
    <property type="entry name" value="Bet v1-like"/>
    <property type="match status" value="1"/>
</dbReference>
<name>A0ABM6E0Z8_9BURK</name>
<gene>
    <name evidence="2" type="ORF">BI380_05695</name>
</gene>
<evidence type="ECO:0000313" key="2">
    <source>
        <dbReference type="EMBL" id="AOV00885.1"/>
    </source>
</evidence>
<protein>
    <submittedName>
        <fullName evidence="2">4-hydroxybenzoyl-CoA reductase</fullName>
    </submittedName>
</protein>
<proteinExistence type="predicted"/>
<dbReference type="PANTHER" id="PTHR38588">
    <property type="entry name" value="BLL0334 PROTEIN"/>
    <property type="match status" value="1"/>
</dbReference>
<dbReference type="Pfam" id="PF06240">
    <property type="entry name" value="COXG"/>
    <property type="match status" value="1"/>
</dbReference>
<dbReference type="EMBL" id="CP017420">
    <property type="protein sequence ID" value="AOV00885.1"/>
    <property type="molecule type" value="Genomic_DNA"/>
</dbReference>
<evidence type="ECO:0000313" key="3">
    <source>
        <dbReference type="Proteomes" id="UP000095607"/>
    </source>
</evidence>
<organism evidence="2 3">
    <name type="scientific">Delftia tsuruhatensis</name>
    <dbReference type="NCBI Taxonomy" id="180282"/>
    <lineage>
        <taxon>Bacteria</taxon>
        <taxon>Pseudomonadati</taxon>
        <taxon>Pseudomonadota</taxon>
        <taxon>Betaproteobacteria</taxon>
        <taxon>Burkholderiales</taxon>
        <taxon>Comamonadaceae</taxon>
        <taxon>Delftia</taxon>
    </lineage>
</organism>
<dbReference type="InterPro" id="IPR010419">
    <property type="entry name" value="CO_DH_gsu"/>
</dbReference>
<accession>A0ABM6E0Z8</accession>
<evidence type="ECO:0000256" key="1">
    <source>
        <dbReference type="SAM" id="MobiDB-lite"/>
    </source>
</evidence>
<dbReference type="Proteomes" id="UP000095607">
    <property type="component" value="Chromosome"/>
</dbReference>
<dbReference type="InterPro" id="IPR023393">
    <property type="entry name" value="START-like_dom_sf"/>
</dbReference>
<feature type="region of interest" description="Disordered" evidence="1">
    <location>
        <begin position="165"/>
        <end position="200"/>
    </location>
</feature>
<dbReference type="PANTHER" id="PTHR38588:SF1">
    <property type="entry name" value="BLL0334 PROTEIN"/>
    <property type="match status" value="1"/>
</dbReference>
<keyword evidence="3" id="KW-1185">Reference proteome</keyword>
<dbReference type="CDD" id="cd07823">
    <property type="entry name" value="SRPBCC_5"/>
    <property type="match status" value="1"/>
</dbReference>
<dbReference type="RefSeq" id="WP_046240166.1">
    <property type="nucleotide sequence ID" value="NZ_CBCSDN010000010.1"/>
</dbReference>
<reference evidence="2 3" key="1">
    <citation type="submission" date="2016-09" db="EMBL/GenBank/DDBJ databases">
        <title>Complete genome sequence of Deltia acidovorans CM13 isolated from murine proximal colonic tissue.</title>
        <authorList>
            <person name="Saffarian A."/>
        </authorList>
    </citation>
    <scope>NUCLEOTIDE SEQUENCE [LARGE SCALE GENOMIC DNA]</scope>
    <source>
        <strain evidence="2 3">CM13</strain>
    </source>
</reference>
<sequence length="260" mass="27740">MEIEKTLTVSASRERVWALLLDPQVMGGAVPGMQSIEVVSPTEYVAVMHQKISFISARFKLRTRIVEQRAPEYLRVEGTGEDTSVASSLKQRSEIFLSATPDGGTELRIKIDVDLLGRLGAFGLSVMKTKADRIWEEFGNNLAARLEGGGGEPAAGKATVQAPAPVAPAPASEPARETVVQARNSPAPAPAPASELSSTAQDLRGRGWWGRLIGSLSGEGSAGAADTIHVELRRGDTTVSVQWPGARAEQCAAWLRDCLR</sequence>
<dbReference type="Gene3D" id="3.30.530.20">
    <property type="match status" value="1"/>
</dbReference>